<dbReference type="SUPFAM" id="SSF56436">
    <property type="entry name" value="C-type lectin-like"/>
    <property type="match status" value="1"/>
</dbReference>
<proteinExistence type="predicted"/>
<feature type="compositionally biased region" description="Basic and acidic residues" evidence="1">
    <location>
        <begin position="338"/>
        <end position="347"/>
    </location>
</feature>
<dbReference type="InterPro" id="IPR051043">
    <property type="entry name" value="Sulfatase_Mod_Factor_Kinase"/>
</dbReference>
<evidence type="ECO:0000313" key="4">
    <source>
        <dbReference type="EMBL" id="MCW1914922.1"/>
    </source>
</evidence>
<dbReference type="Gene3D" id="3.30.200.20">
    <property type="entry name" value="Phosphorylase Kinase, domain 1"/>
    <property type="match status" value="1"/>
</dbReference>
<reference evidence="4" key="1">
    <citation type="submission" date="2022-10" db="EMBL/GenBank/DDBJ databases">
        <title>Luteolibacter sp. GHJ8, whole genome shotgun sequencing project.</title>
        <authorList>
            <person name="Zhao G."/>
            <person name="Shen L."/>
        </authorList>
    </citation>
    <scope>NUCLEOTIDE SEQUENCE</scope>
    <source>
        <strain evidence="4">GHJ8</strain>
    </source>
</reference>
<evidence type="ECO:0000256" key="1">
    <source>
        <dbReference type="SAM" id="MobiDB-lite"/>
    </source>
</evidence>
<gene>
    <name evidence="4" type="ORF">OJ996_15140</name>
</gene>
<keyword evidence="5" id="KW-1185">Reference proteome</keyword>
<dbReference type="EMBL" id="JAPDDR010000007">
    <property type="protein sequence ID" value="MCW1914922.1"/>
    <property type="molecule type" value="Genomic_DNA"/>
</dbReference>
<organism evidence="4 5">
    <name type="scientific">Luteolibacter rhizosphaerae</name>
    <dbReference type="NCBI Taxonomy" id="2989719"/>
    <lineage>
        <taxon>Bacteria</taxon>
        <taxon>Pseudomonadati</taxon>
        <taxon>Verrucomicrobiota</taxon>
        <taxon>Verrucomicrobiia</taxon>
        <taxon>Verrucomicrobiales</taxon>
        <taxon>Verrucomicrobiaceae</taxon>
        <taxon>Luteolibacter</taxon>
    </lineage>
</organism>
<dbReference type="PROSITE" id="PS50011">
    <property type="entry name" value="PROTEIN_KINASE_DOM"/>
    <property type="match status" value="1"/>
</dbReference>
<dbReference type="Proteomes" id="UP001165653">
    <property type="component" value="Unassembled WGS sequence"/>
</dbReference>
<dbReference type="InterPro" id="IPR005532">
    <property type="entry name" value="SUMF_dom"/>
</dbReference>
<name>A0ABT3G4Z3_9BACT</name>
<dbReference type="Gene3D" id="1.10.510.10">
    <property type="entry name" value="Transferase(Phosphotransferase) domain 1"/>
    <property type="match status" value="1"/>
</dbReference>
<dbReference type="InterPro" id="IPR016187">
    <property type="entry name" value="CTDL_fold"/>
</dbReference>
<feature type="domain" description="Protein kinase" evidence="3">
    <location>
        <begin position="15"/>
        <end position="342"/>
    </location>
</feature>
<dbReference type="Gene3D" id="3.90.1580.10">
    <property type="entry name" value="paralog of FGE (formylglycine-generating enzyme)"/>
    <property type="match status" value="1"/>
</dbReference>
<dbReference type="PANTHER" id="PTHR23150">
    <property type="entry name" value="SULFATASE MODIFYING FACTOR 1, 2"/>
    <property type="match status" value="1"/>
</dbReference>
<dbReference type="Pfam" id="PF03781">
    <property type="entry name" value="FGE-sulfatase"/>
    <property type="match status" value="1"/>
</dbReference>
<feature type="transmembrane region" description="Helical" evidence="2">
    <location>
        <begin position="245"/>
        <end position="265"/>
    </location>
</feature>
<dbReference type="InterPro" id="IPR011009">
    <property type="entry name" value="Kinase-like_dom_sf"/>
</dbReference>
<dbReference type="RefSeq" id="WP_264514459.1">
    <property type="nucleotide sequence ID" value="NZ_JAPDDR010000007.1"/>
</dbReference>
<dbReference type="InterPro" id="IPR042095">
    <property type="entry name" value="SUMF_sf"/>
</dbReference>
<dbReference type="SUPFAM" id="SSF56112">
    <property type="entry name" value="Protein kinase-like (PK-like)"/>
    <property type="match status" value="1"/>
</dbReference>
<evidence type="ECO:0000259" key="3">
    <source>
        <dbReference type="PROSITE" id="PS50011"/>
    </source>
</evidence>
<accession>A0ABT3G4Z3</accession>
<dbReference type="InterPro" id="IPR000719">
    <property type="entry name" value="Prot_kinase_dom"/>
</dbReference>
<sequence length="497" mass="53662">MDDSSSRAGTLLGDYRLLALIGESRVTLTWQADQVSINRSVTLFELKPSAFDRREAFLGDIRVKAAVDHPLLGSVYEAVSNDEHCYATLERLPGTNLEDRMNARQSLRPVQVAQILRRVAEANMTLEGAGISSAPLGPDDIFLDDHGVVRIANLARAGDRPPGLSADDILTLGRTLPHLVADGHPGASRMITLFAWMRGENLGRTMTWTEVRSYAEQIEQQLTEPAPPHSAAPATARAIGRKSPLPMVLGVIATAFVVGIGVIALKGKNGNDSLSGQYPGSVIVLGGAHPLADGGTVQLGAFTISGHEVTIGEYADFLAALASLPEERRGTYDSPDQPDSKYGHEPENWTGMYSAAKAGGQWEGRAMSRDCPVVNVDWWDALAYCNWKRCRLPEQEEWFAALRQNLPDPKSLRAAGWSSVKQIPPTDRTPSGLNGMAGSVSEWTASNAINPANPLGDKGWVVIGGSFQNASSGALAREWVDSRDLRRPDLGFRVIEP</sequence>
<keyword evidence="2" id="KW-0812">Transmembrane</keyword>
<dbReference type="PANTHER" id="PTHR23150:SF19">
    <property type="entry name" value="FORMYLGLYCINE-GENERATING ENZYME"/>
    <property type="match status" value="1"/>
</dbReference>
<keyword evidence="2" id="KW-1133">Transmembrane helix</keyword>
<evidence type="ECO:0000313" key="5">
    <source>
        <dbReference type="Proteomes" id="UP001165653"/>
    </source>
</evidence>
<evidence type="ECO:0000256" key="2">
    <source>
        <dbReference type="SAM" id="Phobius"/>
    </source>
</evidence>
<protein>
    <submittedName>
        <fullName evidence="4">SUMF1/EgtB/PvdO family nonheme iron enzyme</fullName>
    </submittedName>
</protein>
<keyword evidence="2" id="KW-0472">Membrane</keyword>
<feature type="region of interest" description="Disordered" evidence="1">
    <location>
        <begin position="328"/>
        <end position="348"/>
    </location>
</feature>
<comment type="caution">
    <text evidence="4">The sequence shown here is derived from an EMBL/GenBank/DDBJ whole genome shotgun (WGS) entry which is preliminary data.</text>
</comment>